<evidence type="ECO:0000313" key="2">
    <source>
        <dbReference type="EMBL" id="CAF4139348.1"/>
    </source>
</evidence>
<comment type="caution">
    <text evidence="2">The sequence shown here is derived from an EMBL/GenBank/DDBJ whole genome shotgun (WGS) entry which is preliminary data.</text>
</comment>
<sequence length="24" mass="2712">MKEVHLDKRTLSKCRARASSRAAP</sequence>
<dbReference type="AlphaFoldDB" id="A0A8S2R1U6"/>
<accession>A0A8S2R1U6</accession>
<feature type="non-terminal residue" evidence="2">
    <location>
        <position position="24"/>
    </location>
</feature>
<organism evidence="2 3">
    <name type="scientific">Rotaria magnacalcarata</name>
    <dbReference type="NCBI Taxonomy" id="392030"/>
    <lineage>
        <taxon>Eukaryota</taxon>
        <taxon>Metazoa</taxon>
        <taxon>Spiralia</taxon>
        <taxon>Gnathifera</taxon>
        <taxon>Rotifera</taxon>
        <taxon>Eurotatoria</taxon>
        <taxon>Bdelloidea</taxon>
        <taxon>Philodinida</taxon>
        <taxon>Philodinidae</taxon>
        <taxon>Rotaria</taxon>
    </lineage>
</organism>
<name>A0A8S2R1U6_9BILA</name>
<protein>
    <submittedName>
        <fullName evidence="2">Uncharacterized protein</fullName>
    </submittedName>
</protein>
<evidence type="ECO:0000256" key="1">
    <source>
        <dbReference type="SAM" id="MobiDB-lite"/>
    </source>
</evidence>
<feature type="region of interest" description="Disordered" evidence="1">
    <location>
        <begin position="1"/>
        <end position="24"/>
    </location>
</feature>
<dbReference type="EMBL" id="CAJOBI010009491">
    <property type="protein sequence ID" value="CAF4139348.1"/>
    <property type="molecule type" value="Genomic_DNA"/>
</dbReference>
<dbReference type="Proteomes" id="UP000676336">
    <property type="component" value="Unassembled WGS sequence"/>
</dbReference>
<feature type="compositionally biased region" description="Basic and acidic residues" evidence="1">
    <location>
        <begin position="1"/>
        <end position="10"/>
    </location>
</feature>
<gene>
    <name evidence="2" type="ORF">SMN809_LOCUS19164</name>
</gene>
<evidence type="ECO:0000313" key="3">
    <source>
        <dbReference type="Proteomes" id="UP000676336"/>
    </source>
</evidence>
<proteinExistence type="predicted"/>
<reference evidence="2" key="1">
    <citation type="submission" date="2021-02" db="EMBL/GenBank/DDBJ databases">
        <authorList>
            <person name="Nowell W R."/>
        </authorList>
    </citation>
    <scope>NUCLEOTIDE SEQUENCE</scope>
</reference>